<comment type="caution">
    <text evidence="2">The sequence shown here is derived from an EMBL/GenBank/DDBJ whole genome shotgun (WGS) entry which is preliminary data.</text>
</comment>
<feature type="transmembrane region" description="Helical" evidence="1">
    <location>
        <begin position="51"/>
        <end position="71"/>
    </location>
</feature>
<reference evidence="2 3" key="1">
    <citation type="submission" date="2019-12" db="EMBL/GenBank/DDBJ databases">
        <authorList>
            <person name="Shi Y."/>
        </authorList>
    </citation>
    <scope>NUCLEOTIDE SEQUENCE [LARGE SCALE GENOMIC DNA]</scope>
    <source>
        <strain evidence="2 3">JCM 17929</strain>
    </source>
</reference>
<gene>
    <name evidence="2" type="ORF">GMA12_07425</name>
</gene>
<sequence>MGTMDSLGTWPRPVPADDRDFDVQVMKRLRTAHGEDGASDRPSWGERLGTSMLLVVPLLTALAVVLLWQQWSRSGSAWPLALIAAILVATALWWTSRLRRAFAAAQGRLGSRLAHVVDHGVGVVRELTLEPLTAQDGAAAEAPEDGGRVRARLELSVNPVRGSRFRTVVEAVYDADAALLLEVGSHGPVRFLRDDPEGTAVIDTRLSEAQVEQVYRGAALN</sequence>
<keyword evidence="1" id="KW-0812">Transmembrane</keyword>
<protein>
    <submittedName>
        <fullName evidence="2">Uncharacterized protein</fullName>
    </submittedName>
</protein>
<evidence type="ECO:0000256" key="1">
    <source>
        <dbReference type="SAM" id="Phobius"/>
    </source>
</evidence>
<keyword evidence="3" id="KW-1185">Reference proteome</keyword>
<accession>A0A6N8GIR1</accession>
<dbReference type="EMBL" id="WOGU01000005">
    <property type="protein sequence ID" value="MUN62971.1"/>
    <property type="molecule type" value="Genomic_DNA"/>
</dbReference>
<feature type="transmembrane region" description="Helical" evidence="1">
    <location>
        <begin position="77"/>
        <end position="94"/>
    </location>
</feature>
<organism evidence="2 3">
    <name type="scientific">Kocuria sediminis</name>
    <dbReference type="NCBI Taxonomy" id="1038857"/>
    <lineage>
        <taxon>Bacteria</taxon>
        <taxon>Bacillati</taxon>
        <taxon>Actinomycetota</taxon>
        <taxon>Actinomycetes</taxon>
        <taxon>Micrococcales</taxon>
        <taxon>Micrococcaceae</taxon>
        <taxon>Kocuria</taxon>
    </lineage>
</organism>
<keyword evidence="1" id="KW-0472">Membrane</keyword>
<dbReference type="Proteomes" id="UP000436989">
    <property type="component" value="Unassembled WGS sequence"/>
</dbReference>
<proteinExistence type="predicted"/>
<evidence type="ECO:0000313" key="3">
    <source>
        <dbReference type="Proteomes" id="UP000436989"/>
    </source>
</evidence>
<keyword evidence="1" id="KW-1133">Transmembrane helix</keyword>
<dbReference type="AlphaFoldDB" id="A0A6N8GIR1"/>
<name>A0A6N8GIR1_9MICC</name>
<evidence type="ECO:0000313" key="2">
    <source>
        <dbReference type="EMBL" id="MUN62971.1"/>
    </source>
</evidence>